<name>A0A6L6G6C4_STRUB</name>
<dbReference type="GO" id="GO:0000166">
    <property type="term" value="F:nucleotide binding"/>
    <property type="evidence" value="ECO:0007669"/>
    <property type="project" value="InterPro"/>
</dbReference>
<accession>A0A6L6G6C4</accession>
<dbReference type="SUPFAM" id="SSF51735">
    <property type="entry name" value="NAD(P)-binding Rossmann-fold domains"/>
    <property type="match status" value="1"/>
</dbReference>
<evidence type="ECO:0000259" key="1">
    <source>
        <dbReference type="Pfam" id="PF01408"/>
    </source>
</evidence>
<dbReference type="InterPro" id="IPR000683">
    <property type="entry name" value="Gfo/Idh/MocA-like_OxRdtase_N"/>
</dbReference>
<dbReference type="PANTHER" id="PTHR43054:SF1">
    <property type="entry name" value="SCYLLO-INOSITOL 2-DEHYDROGENASE (NADP(+)) IOLU"/>
    <property type="match status" value="1"/>
</dbReference>
<dbReference type="EMBL" id="WLXI01000008">
    <property type="protein sequence ID" value="MTD00995.1"/>
    <property type="molecule type" value="Genomic_DNA"/>
</dbReference>
<evidence type="ECO:0000313" key="2">
    <source>
        <dbReference type="EMBL" id="MTD00995.1"/>
    </source>
</evidence>
<dbReference type="SUPFAM" id="SSF55347">
    <property type="entry name" value="Glyceraldehyde-3-phosphate dehydrogenase-like, C-terminal domain"/>
    <property type="match status" value="1"/>
</dbReference>
<comment type="caution">
    <text evidence="2">The sequence shown here is derived from an EMBL/GenBank/DDBJ whole genome shotgun (WGS) entry which is preliminary data.</text>
</comment>
<dbReference type="PANTHER" id="PTHR43054">
    <property type="match status" value="1"/>
</dbReference>
<dbReference type="Pfam" id="PF01408">
    <property type="entry name" value="GFO_IDH_MocA"/>
    <property type="match status" value="1"/>
</dbReference>
<dbReference type="AlphaFoldDB" id="A0A6L6G6C4"/>
<sequence length="328" mass="36181">MKLGIIGTGIIVQEFLPKLVKIEGIEVLGLQGIPQEMDLVKQLAAENGVAHAVSDFEALAALAIDTVYVAVPNFLHMHYSKQALQRGLNVIVEKPATSNDKELLELKGIAKENDVFIFEAVTTPYLKGFAKIKEWLPEIGDIKLVQSQYSQYSRRYDAFKEGIILPAFDPQKSGGALMDLNLYNLHFVMGLFGQPLSSTYLANMEKAIDTSGILSMTYPSFQALCIAAKDSKGMTGALIQGDKGLIRTFAPANAIGKVVLEKYDGTVLTFEEDSFENRLIPEFTEFITAINTKDQEFYEEAMARSLAVSRLQTQARLANQIIFPADQA</sequence>
<dbReference type="Gene3D" id="3.40.50.720">
    <property type="entry name" value="NAD(P)-binding Rossmann-like Domain"/>
    <property type="match status" value="1"/>
</dbReference>
<dbReference type="InterPro" id="IPR036291">
    <property type="entry name" value="NAD(P)-bd_dom_sf"/>
</dbReference>
<protein>
    <submittedName>
        <fullName evidence="2">Gfo/Idh/MocA family oxidoreductase</fullName>
    </submittedName>
</protein>
<dbReference type="Proteomes" id="UP000483839">
    <property type="component" value="Unassembled WGS sequence"/>
</dbReference>
<proteinExistence type="predicted"/>
<feature type="domain" description="Gfo/Idh/MocA-like oxidoreductase N-terminal" evidence="1">
    <location>
        <begin position="2"/>
        <end position="117"/>
    </location>
</feature>
<dbReference type="RefSeq" id="WP_046390156.1">
    <property type="nucleotide sequence ID" value="NZ_JADFBP010000003.1"/>
</dbReference>
<gene>
    <name evidence="2" type="ORF">GKS16_01675</name>
</gene>
<reference evidence="2 3" key="1">
    <citation type="submission" date="2019-11" db="EMBL/GenBank/DDBJ databases">
        <title>Streptococcus uberis isolated from clinical mastitis cases on a southeastern Queensland dairy.</title>
        <authorList>
            <person name="Workentine M.L."/>
            <person name="Price R."/>
            <person name="Olchowy T."/>
        </authorList>
    </citation>
    <scope>NUCLEOTIDE SEQUENCE [LARGE SCALE GENOMIC DNA]</scope>
    <source>
        <strain evidence="2 3">OLC4459-A17</strain>
    </source>
</reference>
<dbReference type="Gene3D" id="3.30.360.10">
    <property type="entry name" value="Dihydrodipicolinate Reductase, domain 2"/>
    <property type="match status" value="1"/>
</dbReference>
<evidence type="ECO:0000313" key="3">
    <source>
        <dbReference type="Proteomes" id="UP000483839"/>
    </source>
</evidence>
<organism evidence="2 3">
    <name type="scientific">Streptococcus uberis</name>
    <dbReference type="NCBI Taxonomy" id="1349"/>
    <lineage>
        <taxon>Bacteria</taxon>
        <taxon>Bacillati</taxon>
        <taxon>Bacillota</taxon>
        <taxon>Bacilli</taxon>
        <taxon>Lactobacillales</taxon>
        <taxon>Streptococcaceae</taxon>
        <taxon>Streptococcus</taxon>
    </lineage>
</organism>